<keyword evidence="3" id="KW-1185">Reference proteome</keyword>
<evidence type="ECO:0000259" key="1">
    <source>
        <dbReference type="Pfam" id="PF01927"/>
    </source>
</evidence>
<accession>A0A9W7A0L7</accession>
<dbReference type="EMBL" id="BRXZ01001151">
    <property type="protein sequence ID" value="GMH63764.1"/>
    <property type="molecule type" value="Genomic_DNA"/>
</dbReference>
<proteinExistence type="predicted"/>
<gene>
    <name evidence="2" type="ORF">TrRE_jg9052</name>
</gene>
<evidence type="ECO:0000313" key="2">
    <source>
        <dbReference type="EMBL" id="GMH63764.1"/>
    </source>
</evidence>
<dbReference type="Proteomes" id="UP001165082">
    <property type="component" value="Unassembled WGS sequence"/>
</dbReference>
<reference evidence="2" key="1">
    <citation type="submission" date="2022-07" db="EMBL/GenBank/DDBJ databases">
        <title>Genome analysis of Parmales, a sister group of diatoms, reveals the evolutionary specialization of diatoms from phago-mixotrophs to photoautotrophs.</title>
        <authorList>
            <person name="Ban H."/>
            <person name="Sato S."/>
            <person name="Yoshikawa S."/>
            <person name="Kazumasa Y."/>
            <person name="Nakamura Y."/>
            <person name="Ichinomiya M."/>
            <person name="Saitoh K."/>
            <person name="Sato N."/>
            <person name="Blanc-Mathieu R."/>
            <person name="Endo H."/>
            <person name="Kuwata A."/>
            <person name="Ogata H."/>
        </authorList>
    </citation>
    <scope>NUCLEOTIDE SEQUENCE</scope>
</reference>
<sequence length="147" mass="17076">RYMLDFTLNRFCRWLRMLGIDAALETPEEEAVRKSSKNGDDIPLFRRCRTEKRALLTTSTRLLMRKEKHAPANALPLFKCDSASCRSWYWWNQNKSSSAGRAKNLAAGLFEYCAKRGVEYDEDLGLFEECVDLEGKEGRKDEVRNNE</sequence>
<dbReference type="OrthoDB" id="199689at2759"/>
<name>A0A9W7A0L7_9STRA</name>
<dbReference type="Pfam" id="PF01927">
    <property type="entry name" value="Mut7-C"/>
    <property type="match status" value="1"/>
</dbReference>
<comment type="caution">
    <text evidence="2">The sequence shown here is derived from an EMBL/GenBank/DDBJ whole genome shotgun (WGS) entry which is preliminary data.</text>
</comment>
<feature type="non-terminal residue" evidence="2">
    <location>
        <position position="1"/>
    </location>
</feature>
<dbReference type="InterPro" id="IPR002782">
    <property type="entry name" value="Mut7-C_RNAse_dom"/>
</dbReference>
<feature type="domain" description="Mut7-C RNAse" evidence="1">
    <location>
        <begin position="1"/>
        <end position="69"/>
    </location>
</feature>
<organism evidence="2 3">
    <name type="scientific">Triparma retinervis</name>
    <dbReference type="NCBI Taxonomy" id="2557542"/>
    <lineage>
        <taxon>Eukaryota</taxon>
        <taxon>Sar</taxon>
        <taxon>Stramenopiles</taxon>
        <taxon>Ochrophyta</taxon>
        <taxon>Bolidophyceae</taxon>
        <taxon>Parmales</taxon>
        <taxon>Triparmaceae</taxon>
        <taxon>Triparma</taxon>
    </lineage>
</organism>
<protein>
    <recommendedName>
        <fullName evidence="1">Mut7-C RNAse domain-containing protein</fullName>
    </recommendedName>
</protein>
<dbReference type="AlphaFoldDB" id="A0A9W7A0L7"/>
<evidence type="ECO:0000313" key="3">
    <source>
        <dbReference type="Proteomes" id="UP001165082"/>
    </source>
</evidence>